<dbReference type="Pfam" id="PF00109">
    <property type="entry name" value="ketoacyl-synt"/>
    <property type="match status" value="1"/>
</dbReference>
<reference evidence="10 11" key="1">
    <citation type="submission" date="2019-11" db="EMBL/GenBank/DDBJ databases">
        <title>Draft genome of Amycolatopsis RM579.</title>
        <authorList>
            <person name="Duangmal K."/>
            <person name="Mingma R."/>
        </authorList>
    </citation>
    <scope>NUCLEOTIDE SEQUENCE [LARGE SCALE GENOMIC DNA]</scope>
    <source>
        <strain evidence="10 11">RM579</strain>
    </source>
</reference>
<dbReference type="InterPro" id="IPR036736">
    <property type="entry name" value="ACP-like_sf"/>
</dbReference>
<gene>
    <name evidence="10" type="ORF">GKO32_10805</name>
</gene>
<dbReference type="Gene3D" id="1.10.1200.10">
    <property type="entry name" value="ACP-like"/>
    <property type="match status" value="2"/>
</dbReference>
<dbReference type="OrthoDB" id="5478077at2"/>
<dbReference type="InterPro" id="IPR015424">
    <property type="entry name" value="PyrdxlP-dep_Trfase"/>
</dbReference>
<dbReference type="InterPro" id="IPR024011">
    <property type="entry name" value="Biosynth_lucif-like_mOase_dom"/>
</dbReference>
<dbReference type="InterPro" id="IPR045851">
    <property type="entry name" value="AMP-bd_C_sf"/>
</dbReference>
<dbReference type="PANTHER" id="PTHR45527:SF1">
    <property type="entry name" value="FATTY ACID SYNTHASE"/>
    <property type="match status" value="1"/>
</dbReference>
<dbReference type="EMBL" id="WMBA01000012">
    <property type="protein sequence ID" value="MTD54461.1"/>
    <property type="molecule type" value="Genomic_DNA"/>
</dbReference>
<dbReference type="InterPro" id="IPR042099">
    <property type="entry name" value="ANL_N_sf"/>
</dbReference>
<feature type="region of interest" description="Disordered" evidence="7">
    <location>
        <begin position="1886"/>
        <end position="1919"/>
    </location>
</feature>
<feature type="domain" description="Ketosynthase family 3 (KS3)" evidence="9">
    <location>
        <begin position="3"/>
        <end position="429"/>
    </location>
</feature>
<dbReference type="InterPro" id="IPR006162">
    <property type="entry name" value="Ppantetheine_attach_site"/>
</dbReference>
<dbReference type="Gene3D" id="3.40.50.12780">
    <property type="entry name" value="N-terminal domain of ligase-like"/>
    <property type="match status" value="1"/>
</dbReference>
<evidence type="ECO:0000313" key="11">
    <source>
        <dbReference type="Proteomes" id="UP000440096"/>
    </source>
</evidence>
<dbReference type="Pfam" id="PF00202">
    <property type="entry name" value="Aminotran_3"/>
    <property type="match status" value="1"/>
</dbReference>
<dbReference type="GO" id="GO:0043041">
    <property type="term" value="P:amino acid activation for nonribosomal peptide biosynthetic process"/>
    <property type="evidence" value="ECO:0007669"/>
    <property type="project" value="TreeGrafter"/>
</dbReference>
<dbReference type="GO" id="GO:0005829">
    <property type="term" value="C:cytosol"/>
    <property type="evidence" value="ECO:0007669"/>
    <property type="project" value="TreeGrafter"/>
</dbReference>
<dbReference type="InterPro" id="IPR023213">
    <property type="entry name" value="CAT-like_dom_sf"/>
</dbReference>
<dbReference type="Proteomes" id="UP000440096">
    <property type="component" value="Unassembled WGS sequence"/>
</dbReference>
<feature type="domain" description="Carrier" evidence="8">
    <location>
        <begin position="2377"/>
        <end position="2452"/>
    </location>
</feature>
<evidence type="ECO:0000259" key="8">
    <source>
        <dbReference type="PROSITE" id="PS50075"/>
    </source>
</evidence>
<dbReference type="NCBIfam" id="TIGR01733">
    <property type="entry name" value="AA-adenyl-dom"/>
    <property type="match status" value="1"/>
</dbReference>
<evidence type="ECO:0000259" key="9">
    <source>
        <dbReference type="PROSITE" id="PS52004"/>
    </source>
</evidence>
<evidence type="ECO:0000256" key="7">
    <source>
        <dbReference type="SAM" id="MobiDB-lite"/>
    </source>
</evidence>
<dbReference type="InterPro" id="IPR032821">
    <property type="entry name" value="PKS_assoc"/>
</dbReference>
<dbReference type="GO" id="GO:0008483">
    <property type="term" value="F:transaminase activity"/>
    <property type="evidence" value="ECO:0007669"/>
    <property type="project" value="InterPro"/>
</dbReference>
<dbReference type="GO" id="GO:0004315">
    <property type="term" value="F:3-oxoacyl-[acyl-carrier-protein] synthase activity"/>
    <property type="evidence" value="ECO:0007669"/>
    <property type="project" value="InterPro"/>
</dbReference>
<dbReference type="InterPro" id="IPR014030">
    <property type="entry name" value="Ketoacyl_synth_N"/>
</dbReference>
<dbReference type="GO" id="GO:0031177">
    <property type="term" value="F:phosphopantetheine binding"/>
    <property type="evidence" value="ECO:0007669"/>
    <property type="project" value="InterPro"/>
</dbReference>
<sequence length="2456" mass="264697">MWTDRIAIIGMSLRFPGADTPEGFWADISAGTSRVHHFTDTELAHAGVGAEERGTFVAASGLLTGVDHFDAEFFGMSAREAAITDPQHRLFLECCYHALEDGGYPDAGARVGVYASTGYRLHSLHSYLANNLDVGPGSEWIAAKQAQVGNYTDYAATQVAYRLGLTGPAITVSTACSSSLVAIHLACQGLLSGDAELALAGSSALHFPQVTGHRHVKGSTMSPTGMLRAFDAAADGTVAGNGVAAVLLKRLDRALADGDTVHAVVLGSGVTNDGAAKTGFAAPSAAGQRDAVLRAVEAAGVPVTSIGYLEAHGTGTRKGDPIEFDGLTSAYRRHTGEIGFCALGTTKPRIGHLDSCAGMAGLITAVLAVRHGIIPPLVNFTRPNPALALATSPFTLASHAREWPVSGPRRAGVHAVGMGGTNAHVIVEQAPARAARTPGAVPGLLPLSARDPAALTEYASAVYDFLRKHPATEPADLVTTLALGRRRFAHRLGVPGHTVAEWTRALGAYLAGETPLRAGDDPDWTVLLRDSGGGRIPLPHYPFRRTRHWAGPPPLDLTEDDTTEAAMPDQDTLGPVIEVTARHLGYEPGGIDPDRSFVDLGADSLQLISVQVELESAFGLEITMAELLEAARSPKLLAELIAQRRTPPPPEVHGPRVTITDSGTTTGHDHVTDLTNRLTERTRSSKKDTQRHRAVLADSRAVVGFRAATKEMRYLLQARSAHGAHLTDVDGHDYVDITMGFGALLFGHEPEFVTEAVRRHLADGLRFGLRSADTGEAAALLAELTGMERVAFAATGTEANSAALRLARAATGRTRVVVFRGSYHGHLDSVLGRAGGGRTVPVSAGIPDSAVAELIVLEYGDPQSLETIEGQAGTIAAVLVEPVQCRNPSLRPKEFVRSLRELTRKHGIVLIFDEMLTGLRPHPGGAQQHYGVQADLATYGKALGSGFPIGAIAGRADVMDYVDGGFWRYGDESGPHRETVFFGGTHLQHPVSMAAARAVLTHLKQEGPALQAAVNARTGRLADELNRFFTDEEFPLRLDHFGSMFRFTHRADLELLYHHLLLRGVHVWEWRSFYLSTAHTDADVAYVADAVRDSLRELRAAGFFPAIRPRPRPVPVERARPAPEFSIYFFGDSDGSTSDKYRLVLDTARFADEHGFHALWLPERHFHSFGGLFPNPSVLAAALTQRTSRIRLNAGSVVLPLHDPIRVAEEWSIVDNLSDGRVGLGFGTGWHSEDFALHPDRFDRRRDIAFDHFAELKRLWRGEPVRRRSGTGAEIEVRALPYPVQQEPPMWLATTGRVESYVDAGRLGLGVLTNLMHQTVEDLAENIGHYRAARQAAGLDPDGGRVTVLLHTYLADEHAIARADALEPMIRYLRSSLLMRSAAAGVTADDLSAASPADLDTLFRRAYDRYCDQRALIGTPETCTGLVAKLDAAGVDEIAALVDFGLSAEQVSASLERLDRLRRKVSGPTPERSGPATAAQRRIWLACQFTGAAAYNEIQAVRLRGKLDEQALHAAVRGLVERHPGLRMVFRQDDGDHELRQFEVDGIDVPLQVSDHHGEEAETAIAAVVHEESRRAYDLTHGPLCTPRLLRLGTDDHAFVLGIHHLITDGHSAGLIAADLQELYRASVAGRAPRFDAPGGSPLDAPEPKADPAHLDWWRRHLGAEPPMPRQPTDRPRDGAMQGKGASVTAWFTADQTAALRRWCSDQGATLHAGLLTAWRVVLRRFSGQDEFVVGTTFGRRGEETGATVGFFVSLLPLRGRLTDEMGIGDAVREARDTVLAASAHLDVDPEALGASPGQPLVPVSVDLDTEALPAMELPGLRAEPIGTGAESAPLELSLAAVRSGTGLRLTIRYDAGLYDEATARRYLDHLQLVLDAMAAGTDRIGDLPPCTPGDEEQLRALSGGKPPSPGRRTLDDIRPAGDVIDETGRHTGTAILAAANGIAARLTELGARRGDVVAIVLPRGHELAAAILGTVAAGAAYLPLDPSQPLPRLSTMVANAQPVALIGAPDLRLAPEVPRIQMPKEGPLRTVSVAAEDLLCLLYTSGSTGSPKGVLLEHGNVAATLAVFLAEMRLTADDRLSWYSAPGFDAGNLELWPALLTGAELHVVPDEVRLDPQALVTWLVRQRITVAFLPTAVGEAVLDQPWPPDAALRVLCVGGERLHARPRADLPFTVHNIYGPTECSIFCCWNKVSPEGSGDPSLGAPNPGLVFEVRDAAGRLLPPGAIGELHVGGPQVARGYHRDTTDRRFRTDTAGRRWYRTGDLVRWRTDGELDFAGRVDDQVQIRGVRVEPAEVTRAVRTLPGVRDARVLPRVDEASGRELLVCQVLADRDTDETELVRRWRAALAELLPRPMVPERWQVVDELPLSGNGKWDRHASTPVAGTIRELWAEVLGVDGFADDARFFDLGGHSLTVVALLNRIRERLAAEYTFTEFFADPTVRGMATRLGARERGEL</sequence>
<keyword evidence="6" id="KW-0045">Antibiotic biosynthesis</keyword>
<dbReference type="SUPFAM" id="SSF51679">
    <property type="entry name" value="Bacterial luciferase-like"/>
    <property type="match status" value="1"/>
</dbReference>
<dbReference type="NCBIfam" id="TIGR04020">
    <property type="entry name" value="seco_metab_LLM"/>
    <property type="match status" value="1"/>
</dbReference>
<dbReference type="Gene3D" id="1.10.1240.100">
    <property type="match status" value="1"/>
</dbReference>
<dbReference type="GO" id="GO:0009366">
    <property type="term" value="C:enterobactin synthetase complex"/>
    <property type="evidence" value="ECO:0007669"/>
    <property type="project" value="TreeGrafter"/>
</dbReference>
<dbReference type="SUPFAM" id="SSF52777">
    <property type="entry name" value="CoA-dependent acyltransferases"/>
    <property type="match status" value="2"/>
</dbReference>
<dbReference type="InterPro" id="IPR009081">
    <property type="entry name" value="PP-bd_ACP"/>
</dbReference>
<feature type="domain" description="Carrier" evidence="8">
    <location>
        <begin position="567"/>
        <end position="645"/>
    </location>
</feature>
<dbReference type="Gene3D" id="3.30.559.10">
    <property type="entry name" value="Chloramphenicol acetyltransferase-like domain"/>
    <property type="match status" value="1"/>
</dbReference>
<dbReference type="GO" id="GO:0006633">
    <property type="term" value="P:fatty acid biosynthetic process"/>
    <property type="evidence" value="ECO:0007669"/>
    <property type="project" value="InterPro"/>
</dbReference>
<dbReference type="SUPFAM" id="SSF56801">
    <property type="entry name" value="Acetyl-CoA synthetase-like"/>
    <property type="match status" value="1"/>
</dbReference>
<name>A0A6N7Z2W4_9PSEU</name>
<dbReference type="Pfam" id="PF00550">
    <property type="entry name" value="PP-binding"/>
    <property type="match status" value="2"/>
</dbReference>
<dbReference type="Gene3D" id="3.30.559.30">
    <property type="entry name" value="Nonribosomal peptide synthetase, condensation domain"/>
    <property type="match status" value="1"/>
</dbReference>
<dbReference type="Gene3D" id="3.40.47.10">
    <property type="match status" value="1"/>
</dbReference>
<dbReference type="InterPro" id="IPR018201">
    <property type="entry name" value="Ketoacyl_synth_AS"/>
</dbReference>
<dbReference type="SUPFAM" id="SSF53901">
    <property type="entry name" value="Thiolase-like"/>
    <property type="match status" value="1"/>
</dbReference>
<organism evidence="10 11">
    <name type="scientific">Amycolatopsis pithecellobii</name>
    <dbReference type="NCBI Taxonomy" id="664692"/>
    <lineage>
        <taxon>Bacteria</taxon>
        <taxon>Bacillati</taxon>
        <taxon>Actinomycetota</taxon>
        <taxon>Actinomycetes</taxon>
        <taxon>Pseudonocardiales</taxon>
        <taxon>Pseudonocardiaceae</taxon>
        <taxon>Amycolatopsis</taxon>
    </lineage>
</organism>
<dbReference type="InterPro" id="IPR011251">
    <property type="entry name" value="Luciferase-like_dom"/>
</dbReference>
<dbReference type="Pfam" id="PF02801">
    <property type="entry name" value="Ketoacyl-synt_C"/>
    <property type="match status" value="1"/>
</dbReference>
<dbReference type="Pfam" id="PF00501">
    <property type="entry name" value="AMP-binding"/>
    <property type="match status" value="1"/>
</dbReference>
<comment type="cofactor">
    <cofactor evidence="1">
        <name>pantetheine 4'-phosphate</name>
        <dbReference type="ChEBI" id="CHEBI:47942"/>
    </cofactor>
</comment>
<dbReference type="SUPFAM" id="SSF53383">
    <property type="entry name" value="PLP-dependent transferases"/>
    <property type="match status" value="1"/>
</dbReference>
<keyword evidence="11" id="KW-1185">Reference proteome</keyword>
<keyword evidence="3" id="KW-0597">Phosphoprotein</keyword>
<dbReference type="SMART" id="SM00823">
    <property type="entry name" value="PKS_PP"/>
    <property type="match status" value="2"/>
</dbReference>
<dbReference type="InterPro" id="IPR000873">
    <property type="entry name" value="AMP-dep_synth/lig_dom"/>
</dbReference>
<dbReference type="RefSeq" id="WP_154756678.1">
    <property type="nucleotide sequence ID" value="NZ_WMBA01000012.1"/>
</dbReference>
<dbReference type="GO" id="GO:0009239">
    <property type="term" value="P:enterobactin biosynthetic process"/>
    <property type="evidence" value="ECO:0007669"/>
    <property type="project" value="TreeGrafter"/>
</dbReference>
<dbReference type="PANTHER" id="PTHR45527">
    <property type="entry name" value="NONRIBOSOMAL PEPTIDE SYNTHETASE"/>
    <property type="match status" value="1"/>
</dbReference>
<dbReference type="InterPro" id="IPR015421">
    <property type="entry name" value="PyrdxlP-dep_Trfase_major"/>
</dbReference>
<evidence type="ECO:0000256" key="1">
    <source>
        <dbReference type="ARBA" id="ARBA00001957"/>
    </source>
</evidence>
<evidence type="ECO:0000256" key="6">
    <source>
        <dbReference type="ARBA" id="ARBA00023194"/>
    </source>
</evidence>
<dbReference type="InterPro" id="IPR005814">
    <property type="entry name" value="Aminotrans_3"/>
</dbReference>
<evidence type="ECO:0000256" key="5">
    <source>
        <dbReference type="ARBA" id="ARBA00022898"/>
    </source>
</evidence>
<dbReference type="InterPro" id="IPR020806">
    <property type="entry name" value="PKS_PP-bd"/>
</dbReference>
<dbReference type="CDD" id="cd00833">
    <property type="entry name" value="PKS"/>
    <property type="match status" value="1"/>
</dbReference>
<feature type="region of interest" description="Disordered" evidence="7">
    <location>
        <begin position="645"/>
        <end position="668"/>
    </location>
</feature>
<evidence type="ECO:0000313" key="10">
    <source>
        <dbReference type="EMBL" id="MTD54461.1"/>
    </source>
</evidence>
<dbReference type="PROSITE" id="PS00606">
    <property type="entry name" value="KS3_1"/>
    <property type="match status" value="1"/>
</dbReference>
<dbReference type="Pfam" id="PF16197">
    <property type="entry name" value="KAsynt_C_assoc"/>
    <property type="match status" value="1"/>
</dbReference>
<evidence type="ECO:0000256" key="2">
    <source>
        <dbReference type="ARBA" id="ARBA00022450"/>
    </source>
</evidence>
<dbReference type="Gene3D" id="3.20.20.30">
    <property type="entry name" value="Luciferase-like domain"/>
    <property type="match status" value="1"/>
</dbReference>
<comment type="caution">
    <text evidence="10">The sequence shown here is derived from an EMBL/GenBank/DDBJ whole genome shotgun (WGS) entry which is preliminary data.</text>
</comment>
<dbReference type="Gene3D" id="3.40.640.10">
    <property type="entry name" value="Type I PLP-dependent aspartate aminotransferase-like (Major domain)"/>
    <property type="match status" value="1"/>
</dbReference>
<dbReference type="CDD" id="cd19531">
    <property type="entry name" value="LCL_NRPS-like"/>
    <property type="match status" value="1"/>
</dbReference>
<dbReference type="PROSITE" id="PS52004">
    <property type="entry name" value="KS3_2"/>
    <property type="match status" value="1"/>
</dbReference>
<dbReference type="GO" id="GO:0047527">
    <property type="term" value="F:2,3-dihydroxybenzoate-serine ligase activity"/>
    <property type="evidence" value="ECO:0007669"/>
    <property type="project" value="TreeGrafter"/>
</dbReference>
<evidence type="ECO:0000256" key="3">
    <source>
        <dbReference type="ARBA" id="ARBA00022553"/>
    </source>
</evidence>
<accession>A0A6N7Z2W4</accession>
<dbReference type="SUPFAM" id="SSF47336">
    <property type="entry name" value="ACP-like"/>
    <property type="match status" value="2"/>
</dbReference>
<dbReference type="InterPro" id="IPR036661">
    <property type="entry name" value="Luciferase-like_sf"/>
</dbReference>
<dbReference type="PROSITE" id="PS00455">
    <property type="entry name" value="AMP_BINDING"/>
    <property type="match status" value="1"/>
</dbReference>
<protein>
    <submittedName>
        <fullName evidence="10">Amino acid adenylation domain-containing protein</fullName>
    </submittedName>
</protein>
<dbReference type="SMART" id="SM00825">
    <property type="entry name" value="PKS_KS"/>
    <property type="match status" value="1"/>
</dbReference>
<dbReference type="PROSITE" id="PS50075">
    <property type="entry name" value="CARRIER"/>
    <property type="match status" value="2"/>
</dbReference>
<proteinExistence type="predicted"/>
<dbReference type="CDD" id="cd05930">
    <property type="entry name" value="A_NRPS"/>
    <property type="match status" value="1"/>
</dbReference>
<keyword evidence="5" id="KW-0663">Pyridoxal phosphate</keyword>
<feature type="region of interest" description="Disordered" evidence="7">
    <location>
        <begin position="1663"/>
        <end position="1683"/>
    </location>
</feature>
<dbReference type="InterPro" id="IPR010071">
    <property type="entry name" value="AA_adenyl_dom"/>
</dbReference>
<dbReference type="Gene3D" id="3.30.300.30">
    <property type="match status" value="1"/>
</dbReference>
<dbReference type="PROSITE" id="PS00012">
    <property type="entry name" value="PHOSPHOPANTETHEINE"/>
    <property type="match status" value="1"/>
</dbReference>
<keyword evidence="2" id="KW-0596">Phosphopantetheine</keyword>
<dbReference type="InterPro" id="IPR001242">
    <property type="entry name" value="Condensation_dom"/>
</dbReference>
<dbReference type="GO" id="GO:0016705">
    <property type="term" value="F:oxidoreductase activity, acting on paired donors, with incorporation or reduction of molecular oxygen"/>
    <property type="evidence" value="ECO:0007669"/>
    <property type="project" value="InterPro"/>
</dbReference>
<dbReference type="InterPro" id="IPR015422">
    <property type="entry name" value="PyrdxlP-dep_Trfase_small"/>
</dbReference>
<keyword evidence="4" id="KW-0808">Transferase</keyword>
<dbReference type="InterPro" id="IPR014031">
    <property type="entry name" value="Ketoacyl_synth_C"/>
</dbReference>
<dbReference type="InterPro" id="IPR020845">
    <property type="entry name" value="AMP-binding_CS"/>
</dbReference>
<dbReference type="Pfam" id="PF00296">
    <property type="entry name" value="Bac_luciferase"/>
    <property type="match status" value="1"/>
</dbReference>
<dbReference type="GO" id="GO:0030170">
    <property type="term" value="F:pyridoxal phosphate binding"/>
    <property type="evidence" value="ECO:0007669"/>
    <property type="project" value="InterPro"/>
</dbReference>
<dbReference type="InterPro" id="IPR016039">
    <property type="entry name" value="Thiolase-like"/>
</dbReference>
<dbReference type="InterPro" id="IPR020841">
    <property type="entry name" value="PKS_Beta-ketoAc_synthase_dom"/>
</dbReference>
<dbReference type="Gene3D" id="3.90.1150.10">
    <property type="entry name" value="Aspartate Aminotransferase, domain 1"/>
    <property type="match status" value="1"/>
</dbReference>
<dbReference type="Pfam" id="PF00668">
    <property type="entry name" value="Condensation"/>
    <property type="match status" value="1"/>
</dbReference>
<evidence type="ECO:0000256" key="4">
    <source>
        <dbReference type="ARBA" id="ARBA00022679"/>
    </source>
</evidence>